<organism evidence="2 3">
    <name type="scientific">Daphnia pulex</name>
    <name type="common">Water flea</name>
    <dbReference type="NCBI Taxonomy" id="6669"/>
    <lineage>
        <taxon>Eukaryota</taxon>
        <taxon>Metazoa</taxon>
        <taxon>Ecdysozoa</taxon>
        <taxon>Arthropoda</taxon>
        <taxon>Crustacea</taxon>
        <taxon>Branchiopoda</taxon>
        <taxon>Diplostraca</taxon>
        <taxon>Cladocera</taxon>
        <taxon>Anomopoda</taxon>
        <taxon>Daphniidae</taxon>
        <taxon>Daphnia</taxon>
    </lineage>
</organism>
<keyword evidence="3" id="KW-1185">Reference proteome</keyword>
<feature type="compositionally biased region" description="Low complexity" evidence="1">
    <location>
        <begin position="8"/>
        <end position="22"/>
    </location>
</feature>
<name>E9HLT0_DAPPU</name>
<gene>
    <name evidence="2" type="ORF">DAPPUDRAFT_261849</name>
</gene>
<dbReference type="Proteomes" id="UP000000305">
    <property type="component" value="Unassembled WGS sequence"/>
</dbReference>
<feature type="region of interest" description="Disordered" evidence="1">
    <location>
        <begin position="1"/>
        <end position="22"/>
    </location>
</feature>
<evidence type="ECO:0000256" key="1">
    <source>
        <dbReference type="SAM" id="MobiDB-lite"/>
    </source>
</evidence>
<dbReference type="HOGENOM" id="CLU_3070778_0_0_1"/>
<accession>E9HLT0</accession>
<protein>
    <submittedName>
        <fullName evidence="2">Uncharacterized protein</fullName>
    </submittedName>
</protein>
<dbReference type="KEGG" id="dpx:DAPPUDRAFT_261849"/>
<reference evidence="2 3" key="1">
    <citation type="journal article" date="2011" name="Science">
        <title>The ecoresponsive genome of Daphnia pulex.</title>
        <authorList>
            <person name="Colbourne J.K."/>
            <person name="Pfrender M.E."/>
            <person name="Gilbert D."/>
            <person name="Thomas W.K."/>
            <person name="Tucker A."/>
            <person name="Oakley T.H."/>
            <person name="Tokishita S."/>
            <person name="Aerts A."/>
            <person name="Arnold G.J."/>
            <person name="Basu M.K."/>
            <person name="Bauer D.J."/>
            <person name="Caceres C.E."/>
            <person name="Carmel L."/>
            <person name="Casola C."/>
            <person name="Choi J.H."/>
            <person name="Detter J.C."/>
            <person name="Dong Q."/>
            <person name="Dusheyko S."/>
            <person name="Eads B.D."/>
            <person name="Frohlich T."/>
            <person name="Geiler-Samerotte K.A."/>
            <person name="Gerlach D."/>
            <person name="Hatcher P."/>
            <person name="Jogdeo S."/>
            <person name="Krijgsveld J."/>
            <person name="Kriventseva E.V."/>
            <person name="Kultz D."/>
            <person name="Laforsch C."/>
            <person name="Lindquist E."/>
            <person name="Lopez J."/>
            <person name="Manak J.R."/>
            <person name="Muller J."/>
            <person name="Pangilinan J."/>
            <person name="Patwardhan R.P."/>
            <person name="Pitluck S."/>
            <person name="Pritham E.J."/>
            <person name="Rechtsteiner A."/>
            <person name="Rho M."/>
            <person name="Rogozin I.B."/>
            <person name="Sakarya O."/>
            <person name="Salamov A."/>
            <person name="Schaack S."/>
            <person name="Shapiro H."/>
            <person name="Shiga Y."/>
            <person name="Skalitzky C."/>
            <person name="Smith Z."/>
            <person name="Souvorov A."/>
            <person name="Sung W."/>
            <person name="Tang Z."/>
            <person name="Tsuchiya D."/>
            <person name="Tu H."/>
            <person name="Vos H."/>
            <person name="Wang M."/>
            <person name="Wolf Y.I."/>
            <person name="Yamagata H."/>
            <person name="Yamada T."/>
            <person name="Ye Y."/>
            <person name="Shaw J.R."/>
            <person name="Andrews J."/>
            <person name="Crease T.J."/>
            <person name="Tang H."/>
            <person name="Lucas S.M."/>
            <person name="Robertson H.M."/>
            <person name="Bork P."/>
            <person name="Koonin E.V."/>
            <person name="Zdobnov E.M."/>
            <person name="Grigoriev I.V."/>
            <person name="Lynch M."/>
            <person name="Boore J.L."/>
        </authorList>
    </citation>
    <scope>NUCLEOTIDE SEQUENCE [LARGE SCALE GENOMIC DNA]</scope>
</reference>
<evidence type="ECO:0000313" key="3">
    <source>
        <dbReference type="Proteomes" id="UP000000305"/>
    </source>
</evidence>
<proteinExistence type="predicted"/>
<dbReference type="AlphaFoldDB" id="E9HLT0"/>
<dbReference type="InParanoid" id="E9HLT0"/>
<dbReference type="EMBL" id="GL732681">
    <property type="protein sequence ID" value="EFX67306.1"/>
    <property type="molecule type" value="Genomic_DNA"/>
</dbReference>
<evidence type="ECO:0000313" key="2">
    <source>
        <dbReference type="EMBL" id="EFX67306.1"/>
    </source>
</evidence>
<sequence length="53" mass="5822">MIAGAMNSRPARSPRPAAQRSRAVGEDLGTCLLLDHIFNMGPPSLLAWRTRNF</sequence>